<accession>A0A2N0AMC1</accession>
<organism evidence="1 2">
    <name type="scientific">Leptospira harrisiae</name>
    <dbReference type="NCBI Taxonomy" id="2023189"/>
    <lineage>
        <taxon>Bacteria</taxon>
        <taxon>Pseudomonadati</taxon>
        <taxon>Spirochaetota</taxon>
        <taxon>Spirochaetia</taxon>
        <taxon>Leptospirales</taxon>
        <taxon>Leptospiraceae</taxon>
        <taxon>Leptospira</taxon>
    </lineage>
</organism>
<dbReference type="AlphaFoldDB" id="A0A2N0AMC1"/>
<gene>
    <name evidence="1" type="ORF">CH364_04305</name>
</gene>
<dbReference type="RefSeq" id="WP_100742355.1">
    <property type="nucleotide sequence ID" value="NZ_NPDW01000001.1"/>
</dbReference>
<evidence type="ECO:0000313" key="2">
    <source>
        <dbReference type="Proteomes" id="UP000232145"/>
    </source>
</evidence>
<reference evidence="1 2" key="1">
    <citation type="submission" date="2017-07" db="EMBL/GenBank/DDBJ databases">
        <title>Leptospira spp. isolated from tropical soils.</title>
        <authorList>
            <person name="Thibeaux R."/>
            <person name="Iraola G."/>
            <person name="Ferres I."/>
            <person name="Bierque E."/>
            <person name="Girault D."/>
            <person name="Soupe-Gilbert M.-E."/>
            <person name="Picardeau M."/>
            <person name="Goarant C."/>
        </authorList>
    </citation>
    <scope>NUCLEOTIDE SEQUENCE [LARGE SCALE GENOMIC DNA]</scope>
    <source>
        <strain evidence="1 2">FH2-B-A1</strain>
    </source>
</reference>
<proteinExistence type="predicted"/>
<name>A0A2N0AMC1_9LEPT</name>
<evidence type="ECO:0000313" key="1">
    <source>
        <dbReference type="EMBL" id="PJZ85456.1"/>
    </source>
</evidence>
<protein>
    <submittedName>
        <fullName evidence="1">Uncharacterized protein</fullName>
    </submittedName>
</protein>
<sequence length="84" mass="9218">MGRVTGADVKCKVDVRKPTDGSTYKAFLVDWILKANTRYQNLDRVGTLFTTNANAIFNPVNIALVAGNTVKPNPGGSQYIWTGW</sequence>
<dbReference type="EMBL" id="NPDX01000001">
    <property type="protein sequence ID" value="PJZ85456.1"/>
    <property type="molecule type" value="Genomic_DNA"/>
</dbReference>
<dbReference type="Proteomes" id="UP000232145">
    <property type="component" value="Unassembled WGS sequence"/>
</dbReference>
<comment type="caution">
    <text evidence="1">The sequence shown here is derived from an EMBL/GenBank/DDBJ whole genome shotgun (WGS) entry which is preliminary data.</text>
</comment>
<keyword evidence="2" id="KW-1185">Reference proteome</keyword>